<comment type="similarity">
    <text evidence="1 5">Belongs to the peptidase S41A family.</text>
</comment>
<feature type="domain" description="PDZ" evidence="8">
    <location>
        <begin position="81"/>
        <end position="149"/>
    </location>
</feature>
<dbReference type="Gene3D" id="3.90.226.10">
    <property type="entry name" value="2-enoyl-CoA Hydratase, Chain A, domain 1"/>
    <property type="match status" value="1"/>
</dbReference>
<dbReference type="CDD" id="cd07560">
    <property type="entry name" value="Peptidase_S41_CPP"/>
    <property type="match status" value="1"/>
</dbReference>
<dbReference type="CDD" id="cd06782">
    <property type="entry name" value="cpPDZ_CPP-like"/>
    <property type="match status" value="1"/>
</dbReference>
<dbReference type="Proteomes" id="UP000428328">
    <property type="component" value="Chromosome"/>
</dbReference>
<dbReference type="KEGG" id="psel:GM415_13865"/>
<keyword evidence="2 5" id="KW-0645">Protease</keyword>
<gene>
    <name evidence="9" type="ORF">GM415_13865</name>
</gene>
<proteinExistence type="inferred from homology"/>
<feature type="region of interest" description="Disordered" evidence="6">
    <location>
        <begin position="378"/>
        <end position="409"/>
    </location>
</feature>
<dbReference type="InterPro" id="IPR001478">
    <property type="entry name" value="PDZ"/>
</dbReference>
<evidence type="ECO:0000256" key="1">
    <source>
        <dbReference type="ARBA" id="ARBA00009179"/>
    </source>
</evidence>
<dbReference type="AlphaFoldDB" id="A0A6I6JJ57"/>
<sequence length="430" mass="47591">MRVSLWIATFLLLFTLTAGPVSTQAANDDHFQALKRFSQVLDMVESSYVEPVTRKQLIDNSIKGMIEQLDPHSTYMTPEDYKDMQDQTAGKFSGIGIEISLDQGRLIVVTPIEDTPAYKAGLLAGDIILEINGESTQDMTLMDAVKRIRGKKGTTVNLVILHKDSNKPEEVAIVRGTIPIVSVKSQSLEDGYLYLRLTGFKESTTKNMREKIAEYRKSHELKGIVLDLRNNPGGLLGQAVSVADTFIKDGTIVYIQGKAKHSRKDFYASKNADEVSVPMVTLINAGSASASEIVAGALQDHKRGLILGERSFGKGSVQTIIPMSDGSGIKLTTALYYTPNGRSIQAKGIEPDIRIPFVAPTKDEDEAMRERFTVREKDLTHHLENGSKGTDRKKDTDEDAQKAKDRLERDNQLRMALELVKTLPKLKNII</sequence>
<dbReference type="FunFam" id="3.90.226.10:FF:000029">
    <property type="entry name" value="Peptidase, S41 family"/>
    <property type="match status" value="1"/>
</dbReference>
<dbReference type="GO" id="GO:0006508">
    <property type="term" value="P:proteolysis"/>
    <property type="evidence" value="ECO:0007669"/>
    <property type="project" value="UniProtKB-KW"/>
</dbReference>
<evidence type="ECO:0000256" key="7">
    <source>
        <dbReference type="SAM" id="SignalP"/>
    </source>
</evidence>
<dbReference type="SUPFAM" id="SSF50156">
    <property type="entry name" value="PDZ domain-like"/>
    <property type="match status" value="1"/>
</dbReference>
<accession>A0A6I6JJ57</accession>
<dbReference type="Gene3D" id="2.30.42.10">
    <property type="match status" value="1"/>
</dbReference>
<protein>
    <submittedName>
        <fullName evidence="9">PDZ domain-containing protein</fullName>
    </submittedName>
</protein>
<evidence type="ECO:0000256" key="2">
    <source>
        <dbReference type="ARBA" id="ARBA00022670"/>
    </source>
</evidence>
<dbReference type="GO" id="GO:0004175">
    <property type="term" value="F:endopeptidase activity"/>
    <property type="evidence" value="ECO:0007669"/>
    <property type="project" value="TreeGrafter"/>
</dbReference>
<dbReference type="InterPro" id="IPR029045">
    <property type="entry name" value="ClpP/crotonase-like_dom_sf"/>
</dbReference>
<dbReference type="SUPFAM" id="SSF52096">
    <property type="entry name" value="ClpP/crotonase"/>
    <property type="match status" value="1"/>
</dbReference>
<evidence type="ECO:0000313" key="9">
    <source>
        <dbReference type="EMBL" id="QGY41169.1"/>
    </source>
</evidence>
<dbReference type="Pfam" id="PF22694">
    <property type="entry name" value="CtpB_N-like"/>
    <property type="match status" value="1"/>
</dbReference>
<dbReference type="FunFam" id="2.30.42.10:FF:000063">
    <property type="entry name" value="Peptidase, S41 family"/>
    <property type="match status" value="1"/>
</dbReference>
<evidence type="ECO:0000256" key="6">
    <source>
        <dbReference type="SAM" id="MobiDB-lite"/>
    </source>
</evidence>
<feature type="chain" id="PRO_5026275302" evidence="7">
    <location>
        <begin position="26"/>
        <end position="430"/>
    </location>
</feature>
<keyword evidence="3 5" id="KW-0378">Hydrolase</keyword>
<evidence type="ECO:0000256" key="5">
    <source>
        <dbReference type="RuleBase" id="RU004404"/>
    </source>
</evidence>
<evidence type="ECO:0000256" key="3">
    <source>
        <dbReference type="ARBA" id="ARBA00022801"/>
    </source>
</evidence>
<organism evidence="9 10">
    <name type="scientific">Pseudodesulfovibrio cashew</name>
    <dbReference type="NCBI Taxonomy" id="2678688"/>
    <lineage>
        <taxon>Bacteria</taxon>
        <taxon>Pseudomonadati</taxon>
        <taxon>Thermodesulfobacteriota</taxon>
        <taxon>Desulfovibrionia</taxon>
        <taxon>Desulfovibrionales</taxon>
        <taxon>Desulfovibrionaceae</taxon>
    </lineage>
</organism>
<dbReference type="PANTHER" id="PTHR32060">
    <property type="entry name" value="TAIL-SPECIFIC PROTEASE"/>
    <property type="match status" value="1"/>
</dbReference>
<name>A0A6I6JJ57_9BACT</name>
<dbReference type="InterPro" id="IPR004447">
    <property type="entry name" value="Peptidase_S41A"/>
</dbReference>
<evidence type="ECO:0000259" key="8">
    <source>
        <dbReference type="PROSITE" id="PS50106"/>
    </source>
</evidence>
<dbReference type="Pfam" id="PF00595">
    <property type="entry name" value="PDZ"/>
    <property type="match status" value="1"/>
</dbReference>
<dbReference type="SMART" id="SM00245">
    <property type="entry name" value="TSPc"/>
    <property type="match status" value="1"/>
</dbReference>
<keyword evidence="4 5" id="KW-0720">Serine protease</keyword>
<dbReference type="NCBIfam" id="TIGR00225">
    <property type="entry name" value="prc"/>
    <property type="match status" value="1"/>
</dbReference>
<dbReference type="PANTHER" id="PTHR32060:SF30">
    <property type="entry name" value="CARBOXY-TERMINAL PROCESSING PROTEASE CTPA"/>
    <property type="match status" value="1"/>
</dbReference>
<dbReference type="GO" id="GO:0007165">
    <property type="term" value="P:signal transduction"/>
    <property type="evidence" value="ECO:0007669"/>
    <property type="project" value="TreeGrafter"/>
</dbReference>
<keyword evidence="10" id="KW-1185">Reference proteome</keyword>
<keyword evidence="7" id="KW-0732">Signal</keyword>
<dbReference type="Gene3D" id="3.30.750.44">
    <property type="match status" value="1"/>
</dbReference>
<reference evidence="9 10" key="1">
    <citation type="submission" date="2019-11" db="EMBL/GenBank/DDBJ databases">
        <authorList>
            <person name="Zheng R.K."/>
            <person name="Sun C.M."/>
        </authorList>
    </citation>
    <scope>NUCLEOTIDE SEQUENCE [LARGE SCALE GENOMIC DNA]</scope>
    <source>
        <strain evidence="9 10">SRB007</strain>
    </source>
</reference>
<dbReference type="InterPro" id="IPR055210">
    <property type="entry name" value="CtpA/B_N"/>
</dbReference>
<dbReference type="SMART" id="SM00228">
    <property type="entry name" value="PDZ"/>
    <property type="match status" value="1"/>
</dbReference>
<dbReference type="GO" id="GO:0008236">
    <property type="term" value="F:serine-type peptidase activity"/>
    <property type="evidence" value="ECO:0007669"/>
    <property type="project" value="UniProtKB-KW"/>
</dbReference>
<dbReference type="RefSeq" id="WP_158949167.1">
    <property type="nucleotide sequence ID" value="NZ_CP046400.1"/>
</dbReference>
<dbReference type="InterPro" id="IPR005151">
    <property type="entry name" value="Tail-specific_protease"/>
</dbReference>
<evidence type="ECO:0000313" key="10">
    <source>
        <dbReference type="Proteomes" id="UP000428328"/>
    </source>
</evidence>
<dbReference type="Pfam" id="PF03572">
    <property type="entry name" value="Peptidase_S41"/>
    <property type="match status" value="1"/>
</dbReference>
<dbReference type="GO" id="GO:0030288">
    <property type="term" value="C:outer membrane-bounded periplasmic space"/>
    <property type="evidence" value="ECO:0007669"/>
    <property type="project" value="TreeGrafter"/>
</dbReference>
<evidence type="ECO:0000256" key="4">
    <source>
        <dbReference type="ARBA" id="ARBA00022825"/>
    </source>
</evidence>
<dbReference type="EMBL" id="CP046400">
    <property type="protein sequence ID" value="QGY41169.1"/>
    <property type="molecule type" value="Genomic_DNA"/>
</dbReference>
<feature type="signal peptide" evidence="7">
    <location>
        <begin position="1"/>
        <end position="25"/>
    </location>
</feature>
<dbReference type="PROSITE" id="PS50106">
    <property type="entry name" value="PDZ"/>
    <property type="match status" value="1"/>
</dbReference>
<dbReference type="InterPro" id="IPR036034">
    <property type="entry name" value="PDZ_sf"/>
</dbReference>